<gene>
    <name evidence="1" type="ORF">A3A44_00095</name>
</gene>
<dbReference type="SUPFAM" id="SSF143100">
    <property type="entry name" value="TTHA1013/TTHA0281-like"/>
    <property type="match status" value="1"/>
</dbReference>
<dbReference type="Proteomes" id="UP000178977">
    <property type="component" value="Unassembled WGS sequence"/>
</dbReference>
<name>A0A1G2LBD3_9BACT</name>
<reference evidence="1 2" key="1">
    <citation type="journal article" date="2016" name="Nat. Commun.">
        <title>Thousands of microbial genomes shed light on interconnected biogeochemical processes in an aquifer system.</title>
        <authorList>
            <person name="Anantharaman K."/>
            <person name="Brown C.T."/>
            <person name="Hug L.A."/>
            <person name="Sharon I."/>
            <person name="Castelle C.J."/>
            <person name="Probst A.J."/>
            <person name="Thomas B.C."/>
            <person name="Singh A."/>
            <person name="Wilkins M.J."/>
            <person name="Karaoz U."/>
            <person name="Brodie E.L."/>
            <person name="Williams K.H."/>
            <person name="Hubbard S.S."/>
            <person name="Banfield J.F."/>
        </authorList>
    </citation>
    <scope>NUCLEOTIDE SEQUENCE [LARGE SCALE GENOMIC DNA]</scope>
</reference>
<evidence type="ECO:0000313" key="2">
    <source>
        <dbReference type="Proteomes" id="UP000178977"/>
    </source>
</evidence>
<dbReference type="InterPro" id="IPR035069">
    <property type="entry name" value="TTHA1013/TTHA0281-like"/>
</dbReference>
<comment type="caution">
    <text evidence="1">The sequence shown here is derived from an EMBL/GenBank/DDBJ whole genome shotgun (WGS) entry which is preliminary data.</text>
</comment>
<organism evidence="1 2">
    <name type="scientific">Candidatus Sungbacteria bacterium RIFCSPLOWO2_01_FULL_60_25</name>
    <dbReference type="NCBI Taxonomy" id="1802281"/>
    <lineage>
        <taxon>Bacteria</taxon>
        <taxon>Candidatus Sungiibacteriota</taxon>
    </lineage>
</organism>
<sequence length="97" mass="11171">MRKKRFQKTRAKAKVAIPIQTSYGRHLCEFIYDPQEKGYTVIAKHVPGVVTQGKTLREAERMAREALELCIEGLTAERFASRAEFRARERMLSSART</sequence>
<proteinExistence type="predicted"/>
<accession>A0A1G2LBD3</accession>
<evidence type="ECO:0000313" key="1">
    <source>
        <dbReference type="EMBL" id="OHA08946.1"/>
    </source>
</evidence>
<dbReference type="AlphaFoldDB" id="A0A1G2LBD3"/>
<dbReference type="EMBL" id="MHQT01000033">
    <property type="protein sequence ID" value="OHA08946.1"/>
    <property type="molecule type" value="Genomic_DNA"/>
</dbReference>
<protein>
    <recommendedName>
        <fullName evidence="3">HicB-like antitoxin of toxin-antitoxin system domain-containing protein</fullName>
    </recommendedName>
</protein>
<dbReference type="Gene3D" id="3.30.160.250">
    <property type="match status" value="1"/>
</dbReference>
<evidence type="ECO:0008006" key="3">
    <source>
        <dbReference type="Google" id="ProtNLM"/>
    </source>
</evidence>
<dbReference type="STRING" id="1802281.A3A44_00095"/>